<dbReference type="AlphaFoldDB" id="A0A1A8AXQ4"/>
<reference evidence="1" key="1">
    <citation type="submission" date="2016-05" db="EMBL/GenBank/DDBJ databases">
        <authorList>
            <person name="Lavstsen T."/>
            <person name="Jespersen J.S."/>
        </authorList>
    </citation>
    <scope>NUCLEOTIDE SEQUENCE</scope>
    <source>
        <tissue evidence="1">Brain</tissue>
    </source>
</reference>
<organism evidence="1">
    <name type="scientific">Nothobranchius furzeri</name>
    <name type="common">Turquoise killifish</name>
    <dbReference type="NCBI Taxonomy" id="105023"/>
    <lineage>
        <taxon>Eukaryota</taxon>
        <taxon>Metazoa</taxon>
        <taxon>Chordata</taxon>
        <taxon>Craniata</taxon>
        <taxon>Vertebrata</taxon>
        <taxon>Euteleostomi</taxon>
        <taxon>Actinopterygii</taxon>
        <taxon>Neopterygii</taxon>
        <taxon>Teleostei</taxon>
        <taxon>Neoteleostei</taxon>
        <taxon>Acanthomorphata</taxon>
        <taxon>Ovalentaria</taxon>
        <taxon>Atherinomorphae</taxon>
        <taxon>Cyprinodontiformes</taxon>
        <taxon>Nothobranchiidae</taxon>
        <taxon>Nothobranchius</taxon>
    </lineage>
</organism>
<gene>
    <name evidence="1" type="primary">Nfu_g_1_016354</name>
</gene>
<proteinExistence type="predicted"/>
<accession>A0A1A8AXQ4</accession>
<dbReference type="EMBL" id="HADY01021324">
    <property type="protein sequence ID" value="SBP59809.1"/>
    <property type="molecule type" value="Transcribed_RNA"/>
</dbReference>
<feature type="non-terminal residue" evidence="1">
    <location>
        <position position="1"/>
    </location>
</feature>
<evidence type="ECO:0000313" key="1">
    <source>
        <dbReference type="EMBL" id="SBP59809.1"/>
    </source>
</evidence>
<name>A0A1A8AXQ4_NOTFU</name>
<reference evidence="1" key="2">
    <citation type="submission" date="2016-06" db="EMBL/GenBank/DDBJ databases">
        <title>The genome of a short-lived fish provides insights into sex chromosome evolution and the genetic control of aging.</title>
        <authorList>
            <person name="Reichwald K."/>
            <person name="Felder M."/>
            <person name="Petzold A."/>
            <person name="Koch P."/>
            <person name="Groth M."/>
            <person name="Platzer M."/>
        </authorList>
    </citation>
    <scope>NUCLEOTIDE SEQUENCE</scope>
    <source>
        <tissue evidence="1">Brain</tissue>
    </source>
</reference>
<protein>
    <submittedName>
        <fullName evidence="1">Uncharacterized protein</fullName>
    </submittedName>
</protein>
<sequence length="114" mass="12474">VCVGTCNNKVSGDILTSLRISILLLLQVDEASRNLSILLPYTPLLPVGKWRSTSRHAGQPGHVERSRFTKCTECSVIKCCRTCLSPTKRLSAACDVYLRGNRLESGISVIASLR</sequence>